<dbReference type="Proteomes" id="UP000509568">
    <property type="component" value="Chromosome"/>
</dbReference>
<reference evidence="1 2" key="1">
    <citation type="submission" date="2020-06" db="EMBL/GenBank/DDBJ databases">
        <title>Pseudomonas eucalypticola sp. nov., an endophyte of Eucalyptus dunnii leaves with biocontrol ability of eucalyptus leaf blight.</title>
        <authorList>
            <person name="Liu Y."/>
            <person name="Song Z."/>
            <person name="Zeng H."/>
            <person name="Lu M."/>
            <person name="Wang X."/>
            <person name="Lian X."/>
            <person name="Zhang Q."/>
        </authorList>
    </citation>
    <scope>NUCLEOTIDE SEQUENCE [LARGE SCALE GENOMIC DNA]</scope>
    <source>
        <strain evidence="1 2">NP-1</strain>
    </source>
</reference>
<dbReference type="AlphaFoldDB" id="A0A7D5D4E5"/>
<gene>
    <name evidence="1" type="ORF">HWQ56_01480</name>
</gene>
<proteinExistence type="predicted"/>
<organism evidence="1 2">
    <name type="scientific">Pseudomonas eucalypticola</name>
    <dbReference type="NCBI Taxonomy" id="2599595"/>
    <lineage>
        <taxon>Bacteria</taxon>
        <taxon>Pseudomonadati</taxon>
        <taxon>Pseudomonadota</taxon>
        <taxon>Gammaproteobacteria</taxon>
        <taxon>Pseudomonadales</taxon>
        <taxon>Pseudomonadaceae</taxon>
        <taxon>Pseudomonas</taxon>
    </lineage>
</organism>
<dbReference type="RefSeq" id="WP_176569626.1">
    <property type="nucleotide sequence ID" value="NZ_CP056030.1"/>
</dbReference>
<sequence>MSTFTVYFCGTSATHFDSHNANYWNGELIATLASNTLDREFAHWIVVDGPGSGNLQADNLTVESTDHPYAGVAFGKGWETNVRHALNMIKGQFEWQREKLTAERYQTLKKAGIPIEDVEIKGSFWSRVYDYGDRKVTPQQLQQQIVNQFRKGGKIPAKVNIVGWSRGAVSCHMLANAMLADPALKHIPVNIFAVDPVPGPLNFQPERVTLGPNVREYVGFFARDERSKGFACVVPHTDGSTKTSVFPLPGRHATLVGNAALDGVAGPKILAEPGMVVRHLAETCLRRWGVSLAKCLNLTKDELVRAHAIMYQHDGMFTEMRKHSYTKVTESQGPDRAISYGNQWAAFSKVAGSNFAPAEGLAAPLQGAKAPYGELLG</sequence>
<keyword evidence="2" id="KW-1185">Reference proteome</keyword>
<protein>
    <recommendedName>
        <fullName evidence="3">DUF2235 domain-containing protein</fullName>
    </recommendedName>
</protein>
<evidence type="ECO:0008006" key="3">
    <source>
        <dbReference type="Google" id="ProtNLM"/>
    </source>
</evidence>
<dbReference type="KEGG" id="pez:HWQ56_01480"/>
<evidence type="ECO:0000313" key="1">
    <source>
        <dbReference type="EMBL" id="QKZ02533.1"/>
    </source>
</evidence>
<accession>A0A7D5D4E5</accession>
<evidence type="ECO:0000313" key="2">
    <source>
        <dbReference type="Proteomes" id="UP000509568"/>
    </source>
</evidence>
<dbReference type="EMBL" id="CP056030">
    <property type="protein sequence ID" value="QKZ02533.1"/>
    <property type="molecule type" value="Genomic_DNA"/>
</dbReference>
<name>A0A7D5D4E5_9PSED</name>